<evidence type="ECO:0000313" key="2">
    <source>
        <dbReference type="Proteomes" id="UP000053424"/>
    </source>
</evidence>
<dbReference type="Proteomes" id="UP000053424">
    <property type="component" value="Unassembled WGS sequence"/>
</dbReference>
<accession>A0A0C3BQ10</accession>
<reference evidence="2" key="2">
    <citation type="submission" date="2015-01" db="EMBL/GenBank/DDBJ databases">
        <title>Evolutionary Origins and Diversification of the Mycorrhizal Mutualists.</title>
        <authorList>
            <consortium name="DOE Joint Genome Institute"/>
            <consortium name="Mycorrhizal Genomics Consortium"/>
            <person name="Kohler A."/>
            <person name="Kuo A."/>
            <person name="Nagy L.G."/>
            <person name="Floudas D."/>
            <person name="Copeland A."/>
            <person name="Barry K.W."/>
            <person name="Cichocki N."/>
            <person name="Veneault-Fourrey C."/>
            <person name="LaButti K."/>
            <person name="Lindquist E.A."/>
            <person name="Lipzen A."/>
            <person name="Lundell T."/>
            <person name="Morin E."/>
            <person name="Murat C."/>
            <person name="Riley R."/>
            <person name="Ohm R."/>
            <person name="Sun H."/>
            <person name="Tunlid A."/>
            <person name="Henrissat B."/>
            <person name="Grigoriev I.V."/>
            <person name="Hibbett D.S."/>
            <person name="Martin F."/>
        </authorList>
    </citation>
    <scope>NUCLEOTIDE SEQUENCE [LARGE SCALE GENOMIC DNA]</scope>
    <source>
        <strain evidence="2">h7</strain>
    </source>
</reference>
<dbReference type="OrthoDB" id="3203373at2759"/>
<evidence type="ECO:0000313" key="1">
    <source>
        <dbReference type="EMBL" id="KIM38725.1"/>
    </source>
</evidence>
<organism evidence="1 2">
    <name type="scientific">Hebeloma cylindrosporum</name>
    <dbReference type="NCBI Taxonomy" id="76867"/>
    <lineage>
        <taxon>Eukaryota</taxon>
        <taxon>Fungi</taxon>
        <taxon>Dikarya</taxon>
        <taxon>Basidiomycota</taxon>
        <taxon>Agaricomycotina</taxon>
        <taxon>Agaricomycetes</taxon>
        <taxon>Agaricomycetidae</taxon>
        <taxon>Agaricales</taxon>
        <taxon>Agaricineae</taxon>
        <taxon>Hymenogastraceae</taxon>
        <taxon>Hebeloma</taxon>
    </lineage>
</organism>
<dbReference type="STRING" id="686832.A0A0C3BQ10"/>
<protein>
    <recommendedName>
        <fullName evidence="3">F-box domain-containing protein</fullName>
    </recommendedName>
</protein>
<proteinExistence type="predicted"/>
<sequence>MSILDLPTEIQCDIFLHAHRDSSKSKAPRRHHGHGHQLPVEVVLSHVCSQFRHIAITLPTLWTAFKFDNRLRVPNPTTKLEQYLCRSGTQLLELYFCFSKSDCHYNDDSDGPFQRDFALIETAFGEANRWRRFTLFAEDISGSDFIDRTRFDKIHVPNLEYLALCFSAPPPLRASHGPRDKRRAIFAGGAPRLCDVRINAVIAFHHPPPLSTITTVTIQCKPHERVQFDFNKIHSLLTIPTLINLSIESYNCLRNLRRLPSDLENLPHKRIEMPSLKTLRITDDSGVLGILPCLHAPLLETLVLHRVNLTGLDVDRDISYNEITTFIGLDTVALLDCRHLFGDISREGEDITDTILNKLACRAIHVIISDPRGPSFIVKGSNLLDFKQYAWPRLQRLTLDLSTFVGPVFSSENFEHSLHPLTVRVVEPALNHWREPDGLTTLPEPHKLETMKAGDLMMDDPWPTPGGLFDEGNVGLDFAWGEVLRAKGPDWLRK</sequence>
<evidence type="ECO:0008006" key="3">
    <source>
        <dbReference type="Google" id="ProtNLM"/>
    </source>
</evidence>
<dbReference type="AlphaFoldDB" id="A0A0C3BQ10"/>
<keyword evidence="2" id="KW-1185">Reference proteome</keyword>
<dbReference type="HOGENOM" id="CLU_020999_4_0_1"/>
<reference evidence="1 2" key="1">
    <citation type="submission" date="2014-04" db="EMBL/GenBank/DDBJ databases">
        <authorList>
            <consortium name="DOE Joint Genome Institute"/>
            <person name="Kuo A."/>
            <person name="Gay G."/>
            <person name="Dore J."/>
            <person name="Kohler A."/>
            <person name="Nagy L.G."/>
            <person name="Floudas D."/>
            <person name="Copeland A."/>
            <person name="Barry K.W."/>
            <person name="Cichocki N."/>
            <person name="Veneault-Fourrey C."/>
            <person name="LaButti K."/>
            <person name="Lindquist E.A."/>
            <person name="Lipzen A."/>
            <person name="Lundell T."/>
            <person name="Morin E."/>
            <person name="Murat C."/>
            <person name="Sun H."/>
            <person name="Tunlid A."/>
            <person name="Henrissat B."/>
            <person name="Grigoriev I.V."/>
            <person name="Hibbett D.S."/>
            <person name="Martin F."/>
            <person name="Nordberg H.P."/>
            <person name="Cantor M.N."/>
            <person name="Hua S.X."/>
        </authorList>
    </citation>
    <scope>NUCLEOTIDE SEQUENCE [LARGE SCALE GENOMIC DNA]</scope>
    <source>
        <strain evidence="2">h7</strain>
    </source>
</reference>
<name>A0A0C3BQ10_HEBCY</name>
<dbReference type="EMBL" id="KN831789">
    <property type="protein sequence ID" value="KIM38725.1"/>
    <property type="molecule type" value="Genomic_DNA"/>
</dbReference>
<gene>
    <name evidence="1" type="ORF">M413DRAFT_29963</name>
</gene>